<dbReference type="Gramene" id="Os02t0803225-00">
    <property type="protein sequence ID" value="Os02t0803225-00"/>
    <property type="gene ID" value="Os02g0803225"/>
</dbReference>
<keyword evidence="3" id="KW-1185">Reference proteome</keyword>
<dbReference type="Proteomes" id="UP000059680">
    <property type="component" value="Chromosome 2"/>
</dbReference>
<proteinExistence type="predicted"/>
<gene>
    <name evidence="2" type="ordered locus">Os02g0803225</name>
    <name evidence="2" type="ORF">OSNPB_020803225</name>
</gene>
<evidence type="ECO:0000256" key="1">
    <source>
        <dbReference type="SAM" id="MobiDB-lite"/>
    </source>
</evidence>
<feature type="compositionally biased region" description="Low complexity" evidence="1">
    <location>
        <begin position="94"/>
        <end position="113"/>
    </location>
</feature>
<protein>
    <submittedName>
        <fullName evidence="2">Os02g0803225 protein</fullName>
    </submittedName>
</protein>
<reference evidence="3" key="1">
    <citation type="journal article" date="2005" name="Nature">
        <title>The map-based sequence of the rice genome.</title>
        <authorList>
            <consortium name="International rice genome sequencing project (IRGSP)"/>
            <person name="Matsumoto T."/>
            <person name="Wu J."/>
            <person name="Kanamori H."/>
            <person name="Katayose Y."/>
            <person name="Fujisawa M."/>
            <person name="Namiki N."/>
            <person name="Mizuno H."/>
            <person name="Yamamoto K."/>
            <person name="Antonio B.A."/>
            <person name="Baba T."/>
            <person name="Sakata K."/>
            <person name="Nagamura Y."/>
            <person name="Aoki H."/>
            <person name="Arikawa K."/>
            <person name="Arita K."/>
            <person name="Bito T."/>
            <person name="Chiden Y."/>
            <person name="Fujitsuka N."/>
            <person name="Fukunaka R."/>
            <person name="Hamada M."/>
            <person name="Harada C."/>
            <person name="Hayashi A."/>
            <person name="Hijishita S."/>
            <person name="Honda M."/>
            <person name="Hosokawa S."/>
            <person name="Ichikawa Y."/>
            <person name="Idonuma A."/>
            <person name="Iijima M."/>
            <person name="Ikeda M."/>
            <person name="Ikeno M."/>
            <person name="Ito K."/>
            <person name="Ito S."/>
            <person name="Ito T."/>
            <person name="Ito Y."/>
            <person name="Ito Y."/>
            <person name="Iwabuchi A."/>
            <person name="Kamiya K."/>
            <person name="Karasawa W."/>
            <person name="Kurita K."/>
            <person name="Katagiri S."/>
            <person name="Kikuta A."/>
            <person name="Kobayashi H."/>
            <person name="Kobayashi N."/>
            <person name="Machita K."/>
            <person name="Maehara T."/>
            <person name="Masukawa M."/>
            <person name="Mizubayashi T."/>
            <person name="Mukai Y."/>
            <person name="Nagasaki H."/>
            <person name="Nagata Y."/>
            <person name="Naito S."/>
            <person name="Nakashima M."/>
            <person name="Nakama Y."/>
            <person name="Nakamichi Y."/>
            <person name="Nakamura M."/>
            <person name="Meguro A."/>
            <person name="Negishi M."/>
            <person name="Ohta I."/>
            <person name="Ohta T."/>
            <person name="Okamoto M."/>
            <person name="Ono N."/>
            <person name="Saji S."/>
            <person name="Sakaguchi M."/>
            <person name="Sakai K."/>
            <person name="Shibata M."/>
            <person name="Shimokawa T."/>
            <person name="Song J."/>
            <person name="Takazaki Y."/>
            <person name="Terasawa K."/>
            <person name="Tsugane M."/>
            <person name="Tsuji K."/>
            <person name="Ueda S."/>
            <person name="Waki K."/>
            <person name="Yamagata H."/>
            <person name="Yamamoto M."/>
            <person name="Yamamoto S."/>
            <person name="Yamane H."/>
            <person name="Yoshiki S."/>
            <person name="Yoshihara R."/>
            <person name="Yukawa K."/>
            <person name="Zhong H."/>
            <person name="Yano M."/>
            <person name="Yuan Q."/>
            <person name="Ouyang S."/>
            <person name="Liu J."/>
            <person name="Jones K.M."/>
            <person name="Gansberger K."/>
            <person name="Moffat K."/>
            <person name="Hill J."/>
            <person name="Bera J."/>
            <person name="Fadrosh D."/>
            <person name="Jin S."/>
            <person name="Johri S."/>
            <person name="Kim M."/>
            <person name="Overton L."/>
            <person name="Reardon M."/>
            <person name="Tsitrin T."/>
            <person name="Vuong H."/>
            <person name="Weaver B."/>
            <person name="Ciecko A."/>
            <person name="Tallon L."/>
            <person name="Jackson J."/>
            <person name="Pai G."/>
            <person name="Aken S.V."/>
            <person name="Utterback T."/>
            <person name="Reidmuller S."/>
            <person name="Feldblyum T."/>
            <person name="Hsiao J."/>
            <person name="Zismann V."/>
            <person name="Iobst S."/>
            <person name="de Vazeille A.R."/>
            <person name="Buell C.R."/>
            <person name="Ying K."/>
            <person name="Li Y."/>
            <person name="Lu T."/>
            <person name="Huang Y."/>
            <person name="Zhao Q."/>
            <person name="Feng Q."/>
            <person name="Zhang L."/>
            <person name="Zhu J."/>
            <person name="Weng Q."/>
            <person name="Mu J."/>
            <person name="Lu Y."/>
            <person name="Fan D."/>
            <person name="Liu Y."/>
            <person name="Guan J."/>
            <person name="Zhang Y."/>
            <person name="Yu S."/>
            <person name="Liu X."/>
            <person name="Zhang Y."/>
            <person name="Hong G."/>
            <person name="Han B."/>
            <person name="Choisne N."/>
            <person name="Demange N."/>
            <person name="Orjeda G."/>
            <person name="Samain S."/>
            <person name="Cattolico L."/>
            <person name="Pelletier E."/>
            <person name="Couloux A."/>
            <person name="Segurens B."/>
            <person name="Wincker P."/>
            <person name="D'Hont A."/>
            <person name="Scarpelli C."/>
            <person name="Weissenbach J."/>
            <person name="Salanoubat M."/>
            <person name="Quetier F."/>
            <person name="Yu Y."/>
            <person name="Kim H.R."/>
            <person name="Rambo T."/>
            <person name="Currie J."/>
            <person name="Collura K."/>
            <person name="Luo M."/>
            <person name="Yang T."/>
            <person name="Ammiraju J.S.S."/>
            <person name="Engler F."/>
            <person name="Soderlund C."/>
            <person name="Wing R.A."/>
            <person name="Palmer L.E."/>
            <person name="de la Bastide M."/>
            <person name="Spiegel L."/>
            <person name="Nascimento L."/>
            <person name="Zutavern T."/>
            <person name="O'Shaughnessy A."/>
            <person name="Dike S."/>
            <person name="Dedhia N."/>
            <person name="Preston R."/>
            <person name="Balija V."/>
            <person name="McCombie W.R."/>
            <person name="Chow T."/>
            <person name="Chen H."/>
            <person name="Chung M."/>
            <person name="Chen C."/>
            <person name="Shaw J."/>
            <person name="Wu H."/>
            <person name="Hsiao K."/>
            <person name="Chao Y."/>
            <person name="Chu M."/>
            <person name="Cheng C."/>
            <person name="Hour A."/>
            <person name="Lee P."/>
            <person name="Lin S."/>
            <person name="Lin Y."/>
            <person name="Liou J."/>
            <person name="Liu S."/>
            <person name="Hsing Y."/>
            <person name="Raghuvanshi S."/>
            <person name="Mohanty A."/>
            <person name="Bharti A.K."/>
            <person name="Gaur A."/>
            <person name="Gupta V."/>
            <person name="Kumar D."/>
            <person name="Ravi V."/>
            <person name="Vij S."/>
            <person name="Kapur A."/>
            <person name="Khurana P."/>
            <person name="Khurana P."/>
            <person name="Khurana J.P."/>
            <person name="Tyagi A.K."/>
            <person name="Gaikwad K."/>
            <person name="Singh A."/>
            <person name="Dalal V."/>
            <person name="Srivastava S."/>
            <person name="Dixit A."/>
            <person name="Pal A.K."/>
            <person name="Ghazi I.A."/>
            <person name="Yadav M."/>
            <person name="Pandit A."/>
            <person name="Bhargava A."/>
            <person name="Sureshbabu K."/>
            <person name="Batra K."/>
            <person name="Sharma T.R."/>
            <person name="Mohapatra T."/>
            <person name="Singh N.K."/>
            <person name="Messing J."/>
            <person name="Nelson A.B."/>
            <person name="Fuks G."/>
            <person name="Kavchok S."/>
            <person name="Keizer G."/>
            <person name="Linton E."/>
            <person name="Llaca V."/>
            <person name="Song R."/>
            <person name="Tanyolac B."/>
            <person name="Young S."/>
            <person name="Ho-Il K."/>
            <person name="Hahn J.H."/>
            <person name="Sangsakoo G."/>
            <person name="Vanavichit A."/>
            <person name="de Mattos Luiz.A.T."/>
            <person name="Zimmer P.D."/>
            <person name="Malone G."/>
            <person name="Dellagostin O."/>
            <person name="de Oliveira A.C."/>
            <person name="Bevan M."/>
            <person name="Bancroft I."/>
            <person name="Minx P."/>
            <person name="Cordum H."/>
            <person name="Wilson R."/>
            <person name="Cheng Z."/>
            <person name="Jin W."/>
            <person name="Jiang J."/>
            <person name="Leong S.A."/>
            <person name="Iwama H."/>
            <person name="Gojobori T."/>
            <person name="Itoh T."/>
            <person name="Niimura Y."/>
            <person name="Fujii Y."/>
            <person name="Habara T."/>
            <person name="Sakai H."/>
            <person name="Sato Y."/>
            <person name="Wilson G."/>
            <person name="Kumar K."/>
            <person name="McCouch S."/>
            <person name="Juretic N."/>
            <person name="Hoen D."/>
            <person name="Wright S."/>
            <person name="Bruskiewich R."/>
            <person name="Bureau T."/>
            <person name="Miyao A."/>
            <person name="Hirochika H."/>
            <person name="Nishikawa T."/>
            <person name="Kadowaki K."/>
            <person name="Sugiura M."/>
            <person name="Burr B."/>
            <person name="Sasaki T."/>
        </authorList>
    </citation>
    <scope>NUCLEOTIDE SEQUENCE [LARGE SCALE GENOMIC DNA]</scope>
    <source>
        <strain evidence="3">cv. Nipponbare</strain>
    </source>
</reference>
<evidence type="ECO:0000313" key="2">
    <source>
        <dbReference type="EMBL" id="BAS81436.1"/>
    </source>
</evidence>
<dbReference type="PaxDb" id="39947-A0A0P0VQV2"/>
<evidence type="ECO:0000313" key="3">
    <source>
        <dbReference type="Proteomes" id="UP000059680"/>
    </source>
</evidence>
<dbReference type="EMBL" id="AP014958">
    <property type="protein sequence ID" value="BAS81436.1"/>
    <property type="molecule type" value="Genomic_DNA"/>
</dbReference>
<name>A0A0P0VQV2_ORYSJ</name>
<sequence>MIHDIKSALNVKCSVQTKWNWGNTIFYGFINGVVSTFLNSTIHFRIHYLQCRHCTKKTKVLSMYKFPILEIYKHERERRGVSPGAGGRYGGKEGAAPSGEEPGGAPLAARDPR</sequence>
<dbReference type="InParanoid" id="A0A0P0VQV2"/>
<organism evidence="2 3">
    <name type="scientific">Oryza sativa subsp. japonica</name>
    <name type="common">Rice</name>
    <dbReference type="NCBI Taxonomy" id="39947"/>
    <lineage>
        <taxon>Eukaryota</taxon>
        <taxon>Viridiplantae</taxon>
        <taxon>Streptophyta</taxon>
        <taxon>Embryophyta</taxon>
        <taxon>Tracheophyta</taxon>
        <taxon>Spermatophyta</taxon>
        <taxon>Magnoliopsida</taxon>
        <taxon>Liliopsida</taxon>
        <taxon>Poales</taxon>
        <taxon>Poaceae</taxon>
        <taxon>BOP clade</taxon>
        <taxon>Oryzoideae</taxon>
        <taxon>Oryzeae</taxon>
        <taxon>Oryzinae</taxon>
        <taxon>Oryza</taxon>
        <taxon>Oryza sativa</taxon>
    </lineage>
</organism>
<dbReference type="AlphaFoldDB" id="A0A0P0VQV2"/>
<feature type="region of interest" description="Disordered" evidence="1">
    <location>
        <begin position="79"/>
        <end position="113"/>
    </location>
</feature>
<accession>A0A0P0VQV2</accession>
<reference evidence="2 3" key="2">
    <citation type="journal article" date="2013" name="Plant Cell Physiol.">
        <title>Rice Annotation Project Database (RAP-DB): an integrative and interactive database for rice genomics.</title>
        <authorList>
            <person name="Sakai H."/>
            <person name="Lee S.S."/>
            <person name="Tanaka T."/>
            <person name="Numa H."/>
            <person name="Kim J."/>
            <person name="Kawahara Y."/>
            <person name="Wakimoto H."/>
            <person name="Yang C.C."/>
            <person name="Iwamoto M."/>
            <person name="Abe T."/>
            <person name="Yamada Y."/>
            <person name="Muto A."/>
            <person name="Inokuchi H."/>
            <person name="Ikemura T."/>
            <person name="Matsumoto T."/>
            <person name="Sasaki T."/>
            <person name="Itoh T."/>
        </authorList>
    </citation>
    <scope>NUCLEOTIDE SEQUENCE [LARGE SCALE GENOMIC DNA]</scope>
    <source>
        <strain evidence="3">cv. Nipponbare</strain>
    </source>
</reference>
<feature type="compositionally biased region" description="Gly residues" evidence="1">
    <location>
        <begin position="83"/>
        <end position="93"/>
    </location>
</feature>
<reference evidence="2 3" key="3">
    <citation type="journal article" date="2013" name="Rice">
        <title>Improvement of the Oryza sativa Nipponbare reference genome using next generation sequence and optical map data.</title>
        <authorList>
            <person name="Kawahara Y."/>
            <person name="de la Bastide M."/>
            <person name="Hamilton J.P."/>
            <person name="Kanamori H."/>
            <person name="McCombie W.R."/>
            <person name="Ouyang S."/>
            <person name="Schwartz D.C."/>
            <person name="Tanaka T."/>
            <person name="Wu J."/>
            <person name="Zhou S."/>
            <person name="Childs K.L."/>
            <person name="Davidson R.M."/>
            <person name="Lin H."/>
            <person name="Quesada-Ocampo L."/>
            <person name="Vaillancourt B."/>
            <person name="Sakai H."/>
            <person name="Lee S.S."/>
            <person name="Kim J."/>
            <person name="Numa H."/>
            <person name="Itoh T."/>
            <person name="Buell C.R."/>
            <person name="Matsumoto T."/>
        </authorList>
    </citation>
    <scope>NUCLEOTIDE SEQUENCE [LARGE SCALE GENOMIC DNA]</scope>
    <source>
        <strain evidence="3">cv. Nipponbare</strain>
    </source>
</reference>